<dbReference type="EC" id="2.1.2.9" evidence="2"/>
<evidence type="ECO:0000256" key="3">
    <source>
        <dbReference type="ARBA" id="ARBA00022679"/>
    </source>
</evidence>
<dbReference type="Pfam" id="PF02911">
    <property type="entry name" value="Formyl_trans_C"/>
    <property type="match status" value="1"/>
</dbReference>
<dbReference type="Gene3D" id="3.40.50.12230">
    <property type="match status" value="1"/>
</dbReference>
<dbReference type="InterPro" id="IPR036477">
    <property type="entry name" value="Formyl_transf_N_sf"/>
</dbReference>
<dbReference type="InterPro" id="IPR001555">
    <property type="entry name" value="GART_AS"/>
</dbReference>
<evidence type="ECO:0000259" key="6">
    <source>
        <dbReference type="Pfam" id="PF02911"/>
    </source>
</evidence>
<dbReference type="Pfam" id="PF00551">
    <property type="entry name" value="Formyl_trans_N"/>
    <property type="match status" value="1"/>
</dbReference>
<proteinExistence type="inferred from homology"/>
<evidence type="ECO:0000259" key="5">
    <source>
        <dbReference type="Pfam" id="PF00551"/>
    </source>
</evidence>
<protein>
    <recommendedName>
        <fullName evidence="2">methionyl-tRNA formyltransferase</fullName>
        <ecNumber evidence="2">2.1.2.9</ecNumber>
    </recommendedName>
</protein>
<evidence type="ECO:0000256" key="4">
    <source>
        <dbReference type="ARBA" id="ARBA00022917"/>
    </source>
</evidence>
<comment type="similarity">
    <text evidence="1">Belongs to the Fmt family.</text>
</comment>
<dbReference type="PANTHER" id="PTHR11138">
    <property type="entry name" value="METHIONYL-TRNA FORMYLTRANSFERASE"/>
    <property type="match status" value="1"/>
</dbReference>
<keyword evidence="4" id="KW-0648">Protein biosynthesis</keyword>
<dbReference type="InterPro" id="IPR041711">
    <property type="entry name" value="Met-tRNA-FMT_N"/>
</dbReference>
<dbReference type="GO" id="GO:0005829">
    <property type="term" value="C:cytosol"/>
    <property type="evidence" value="ECO:0007669"/>
    <property type="project" value="TreeGrafter"/>
</dbReference>
<dbReference type="Proteomes" id="UP000034536">
    <property type="component" value="Unassembled WGS sequence"/>
</dbReference>
<dbReference type="SUPFAM" id="SSF53328">
    <property type="entry name" value="Formyltransferase"/>
    <property type="match status" value="1"/>
</dbReference>
<evidence type="ECO:0000256" key="1">
    <source>
        <dbReference type="ARBA" id="ARBA00010699"/>
    </source>
</evidence>
<name>A0A0G0G3H4_9BACT</name>
<organism evidence="7 8">
    <name type="scientific">Candidatus Roizmanbacteria bacterium GW2011_GWA2_35_8</name>
    <dbReference type="NCBI Taxonomy" id="1618479"/>
    <lineage>
        <taxon>Bacteria</taxon>
        <taxon>Candidatus Roizmaniibacteriota</taxon>
    </lineage>
</organism>
<dbReference type="PROSITE" id="PS00373">
    <property type="entry name" value="GART"/>
    <property type="match status" value="1"/>
</dbReference>
<dbReference type="EMBL" id="LBQX01000026">
    <property type="protein sequence ID" value="KKP86317.1"/>
    <property type="molecule type" value="Genomic_DNA"/>
</dbReference>
<dbReference type="GO" id="GO:0004479">
    <property type="term" value="F:methionyl-tRNA formyltransferase activity"/>
    <property type="evidence" value="ECO:0007669"/>
    <property type="project" value="UniProtKB-EC"/>
</dbReference>
<dbReference type="PANTHER" id="PTHR11138:SF5">
    <property type="entry name" value="METHIONYL-TRNA FORMYLTRANSFERASE, MITOCHONDRIAL"/>
    <property type="match status" value="1"/>
</dbReference>
<dbReference type="InterPro" id="IPR044135">
    <property type="entry name" value="Met-tRNA-FMT_C"/>
</dbReference>
<dbReference type="AlphaFoldDB" id="A0A0G0G3H4"/>
<feature type="domain" description="Formyl transferase C-terminal" evidence="6">
    <location>
        <begin position="250"/>
        <end position="288"/>
    </location>
</feature>
<sequence length="316" mass="36030">MNQLKIVFFGSSYFSADFLEKILLDNDLKKILEVKFVVTQPDQKSGRKQILTPTPTSNSANKYNIECLKIDKFNFNENFKLKIENFDLCLVYAYGAIIPKEFLNLPKYGFWCIHPSLLPKYRGTSPMATSLINGDKKTGVTIIKMDEKIDHGPIIDQDSYTILDTDYRTDLENKLTDLGFEMFKKVIKQKILSEASTGGKRQETGPVFMSVEQNHADATYTKKLTKQDGFISIENLKLVLSGVEGLKIENSSKQLYDLFRGLYPWPGVWTILPNGKRLKITGMSLSTSHQLLVTKVQLEGKTEIDFKTFNKAYNIF</sequence>
<evidence type="ECO:0000313" key="8">
    <source>
        <dbReference type="Proteomes" id="UP000034536"/>
    </source>
</evidence>
<feature type="domain" description="Formyl transferase N-terminal" evidence="5">
    <location>
        <begin position="5"/>
        <end position="186"/>
    </location>
</feature>
<evidence type="ECO:0000256" key="2">
    <source>
        <dbReference type="ARBA" id="ARBA00012261"/>
    </source>
</evidence>
<dbReference type="SUPFAM" id="SSF50486">
    <property type="entry name" value="FMT C-terminal domain-like"/>
    <property type="match status" value="1"/>
</dbReference>
<gene>
    <name evidence="7" type="ORF">UR89_C0026G0015</name>
</gene>
<reference evidence="7 8" key="1">
    <citation type="journal article" date="2015" name="Nature">
        <title>rRNA introns, odd ribosomes, and small enigmatic genomes across a large radiation of phyla.</title>
        <authorList>
            <person name="Brown C.T."/>
            <person name="Hug L.A."/>
            <person name="Thomas B.C."/>
            <person name="Sharon I."/>
            <person name="Castelle C.J."/>
            <person name="Singh A."/>
            <person name="Wilkins M.J."/>
            <person name="Williams K.H."/>
            <person name="Banfield J.F."/>
        </authorList>
    </citation>
    <scope>NUCLEOTIDE SEQUENCE [LARGE SCALE GENOMIC DNA]</scope>
</reference>
<keyword evidence="3 7" id="KW-0808">Transferase</keyword>
<comment type="caution">
    <text evidence="7">The sequence shown here is derived from an EMBL/GenBank/DDBJ whole genome shotgun (WGS) entry which is preliminary data.</text>
</comment>
<evidence type="ECO:0000313" key="7">
    <source>
        <dbReference type="EMBL" id="KKP86317.1"/>
    </source>
</evidence>
<dbReference type="CDD" id="cd08646">
    <property type="entry name" value="FMT_core_Met-tRNA-FMT_N"/>
    <property type="match status" value="1"/>
</dbReference>
<dbReference type="InterPro" id="IPR011034">
    <property type="entry name" value="Formyl_transferase-like_C_sf"/>
</dbReference>
<dbReference type="InterPro" id="IPR002376">
    <property type="entry name" value="Formyl_transf_N"/>
</dbReference>
<dbReference type="CDD" id="cd08704">
    <property type="entry name" value="Met_tRNA_FMT_C"/>
    <property type="match status" value="1"/>
</dbReference>
<accession>A0A0G0G3H4</accession>
<dbReference type="InterPro" id="IPR005793">
    <property type="entry name" value="Formyl_trans_C"/>
</dbReference>